<keyword evidence="5" id="KW-0547">Nucleotide-binding</keyword>
<dbReference type="SUPFAM" id="SSF52540">
    <property type="entry name" value="P-loop containing nucleoside triphosphate hydrolases"/>
    <property type="match status" value="1"/>
</dbReference>
<dbReference type="GO" id="GO:0005524">
    <property type="term" value="F:ATP binding"/>
    <property type="evidence" value="ECO:0007669"/>
    <property type="project" value="UniProtKB-KW"/>
</dbReference>
<dbReference type="eggNOG" id="COG1132">
    <property type="taxonomic scope" value="Bacteria"/>
</dbReference>
<keyword evidence="6" id="KW-0067">ATP-binding</keyword>
<evidence type="ECO:0000256" key="8">
    <source>
        <dbReference type="ARBA" id="ARBA00023136"/>
    </source>
</evidence>
<name>C1DGP8_AZOVD</name>
<evidence type="ECO:0000256" key="4">
    <source>
        <dbReference type="ARBA" id="ARBA00022692"/>
    </source>
</evidence>
<dbReference type="PROSITE" id="PS00211">
    <property type="entry name" value="ABC_TRANSPORTER_1"/>
    <property type="match status" value="1"/>
</dbReference>
<dbReference type="FunFam" id="3.40.50.300:FF:000299">
    <property type="entry name" value="ABC transporter ATP-binding protein/permease"/>
    <property type="match status" value="1"/>
</dbReference>
<dbReference type="InterPro" id="IPR039421">
    <property type="entry name" value="Type_1_exporter"/>
</dbReference>
<feature type="domain" description="ABC transporter" evidence="10">
    <location>
        <begin position="347"/>
        <end position="580"/>
    </location>
</feature>
<sequence>MTMRILLAFGRTYPARTALMLISLFLAGLAEGVGLTTLLPLLSVALGDETHSEFSLEVIAILQLFGLEPTVVTMMSVMVLGMVISSALVLLGNRQVGYTVAHVATDLRVALIRALLGSRWEYYLRQPTGALANSVATEASRASTAYEHAANALALFIQAMVYMVIALFVSWQAAVLSLILGVFLLLALQKLVKTSRHAGKSQTRLMRELLAHLTDTLGSVKPLKAMAREDIADSLLRHRVDQLNEAMEHEVMSREALRALQGPMLAILAAGGLYAGLVVLKLPLSSVMVLIFLVVRILSLLHKVQQRYQRVASQESAYWALQKAIETAQADAEPGGGKRVPSLREAIVFERVSFDYGERTILDGVDLRIPAGSFTSLVGPSGAGKTTLLDLLCVLLAPQSGGIRVDGVPLEELDRQRWRRLIGYVPQETLLLHDSILANVTLGDPALTIADAERALRQAGAWEFVEKSPQGMQTIVGERGGKLSGGQRQRIVIARALAHRPRLLILDEATSALDPESEEAICQTLKALTPAITVIAVSHRPALIDIADQVYRLQDGRLSCVKGPRGTDRVPAETAIARPGSDAPAH</sequence>
<keyword evidence="4 9" id="KW-0812">Transmembrane</keyword>
<dbReference type="InterPro" id="IPR036640">
    <property type="entry name" value="ABC1_TM_sf"/>
</dbReference>
<keyword evidence="7 9" id="KW-1133">Transmembrane helix</keyword>
<evidence type="ECO:0000256" key="1">
    <source>
        <dbReference type="ARBA" id="ARBA00004651"/>
    </source>
</evidence>
<evidence type="ECO:0000256" key="6">
    <source>
        <dbReference type="ARBA" id="ARBA00022840"/>
    </source>
</evidence>
<feature type="transmembrane region" description="Helical" evidence="9">
    <location>
        <begin position="71"/>
        <end position="91"/>
    </location>
</feature>
<dbReference type="EMBL" id="CP001157">
    <property type="protein sequence ID" value="ACO80544.1"/>
    <property type="molecule type" value="Genomic_DNA"/>
</dbReference>
<evidence type="ECO:0000256" key="9">
    <source>
        <dbReference type="SAM" id="Phobius"/>
    </source>
</evidence>
<evidence type="ECO:0000259" key="11">
    <source>
        <dbReference type="PROSITE" id="PS50929"/>
    </source>
</evidence>
<feature type="transmembrane region" description="Helical" evidence="9">
    <location>
        <begin position="149"/>
        <end position="168"/>
    </location>
</feature>
<evidence type="ECO:0000313" key="12">
    <source>
        <dbReference type="EMBL" id="ACO80544.1"/>
    </source>
</evidence>
<feature type="domain" description="ABC transmembrane type-1" evidence="11">
    <location>
        <begin position="18"/>
        <end position="313"/>
    </location>
</feature>
<feature type="transmembrane region" description="Helical" evidence="9">
    <location>
        <begin position="174"/>
        <end position="192"/>
    </location>
</feature>
<dbReference type="GO" id="GO:0034040">
    <property type="term" value="F:ATPase-coupled lipid transmembrane transporter activity"/>
    <property type="evidence" value="ECO:0007669"/>
    <property type="project" value="TreeGrafter"/>
</dbReference>
<dbReference type="AlphaFoldDB" id="C1DGP8"/>
<dbReference type="InterPro" id="IPR003439">
    <property type="entry name" value="ABC_transporter-like_ATP-bd"/>
</dbReference>
<dbReference type="PROSITE" id="PS50929">
    <property type="entry name" value="ABC_TM1F"/>
    <property type="match status" value="1"/>
</dbReference>
<reference evidence="12 13" key="1">
    <citation type="journal article" date="2009" name="J. Bacteriol.">
        <title>Genome sequence of Azotobacter vinelandii, an obligate aerobe specialized to support diverse anaerobic metabolic processes.</title>
        <authorList>
            <person name="Setubal J.C."/>
            <person name="dos Santos P."/>
            <person name="Goldman B.S."/>
            <person name="Ertesvag H."/>
            <person name="Espin G."/>
            <person name="Rubio L.M."/>
            <person name="Valla S."/>
            <person name="Almeida N.F."/>
            <person name="Balasubramanian D."/>
            <person name="Cromes L."/>
            <person name="Curatti L."/>
            <person name="Du Z."/>
            <person name="Godsy E."/>
            <person name="Goodner B."/>
            <person name="Hellner-Burris K."/>
            <person name="Hernandez J.A."/>
            <person name="Houmiel K."/>
            <person name="Imperial J."/>
            <person name="Kennedy C."/>
            <person name="Larson T.J."/>
            <person name="Latreille P."/>
            <person name="Ligon L.S."/>
            <person name="Lu J."/>
            <person name="Maerk M."/>
            <person name="Miller N.M."/>
            <person name="Norton S."/>
            <person name="O'Carroll I.P."/>
            <person name="Paulsen I."/>
            <person name="Raulfs E.C."/>
            <person name="Roemer R."/>
            <person name="Rosser J."/>
            <person name="Segura D."/>
            <person name="Slater S."/>
            <person name="Stricklin S.L."/>
            <person name="Studholme D.J."/>
            <person name="Sun J."/>
            <person name="Viana C.J."/>
            <person name="Wallin E."/>
            <person name="Wang B."/>
            <person name="Wheeler C."/>
            <person name="Zhu H."/>
            <person name="Dean D.R."/>
            <person name="Dixon R."/>
            <person name="Wood D."/>
        </authorList>
    </citation>
    <scope>NUCLEOTIDE SEQUENCE [LARGE SCALE GENOMIC DNA]</scope>
    <source>
        <strain evidence="13">DJ / ATCC BAA-1303</strain>
    </source>
</reference>
<keyword evidence="13" id="KW-1185">Reference proteome</keyword>
<accession>C1DGP8</accession>
<dbReference type="InterPro" id="IPR011527">
    <property type="entry name" value="ABC1_TM_dom"/>
</dbReference>
<evidence type="ECO:0000313" key="13">
    <source>
        <dbReference type="Proteomes" id="UP000002424"/>
    </source>
</evidence>
<dbReference type="InterPro" id="IPR027417">
    <property type="entry name" value="P-loop_NTPase"/>
</dbReference>
<dbReference type="SUPFAM" id="SSF90123">
    <property type="entry name" value="ABC transporter transmembrane region"/>
    <property type="match status" value="1"/>
</dbReference>
<dbReference type="HOGENOM" id="CLU_000604_84_3_6"/>
<comment type="subcellular location">
    <subcellularLocation>
        <location evidence="1">Cell membrane</location>
        <topology evidence="1">Multi-pass membrane protein</topology>
    </subcellularLocation>
</comment>
<evidence type="ECO:0000256" key="3">
    <source>
        <dbReference type="ARBA" id="ARBA00022475"/>
    </source>
</evidence>
<dbReference type="Gene3D" id="1.20.1560.10">
    <property type="entry name" value="ABC transporter type 1, transmembrane domain"/>
    <property type="match status" value="1"/>
</dbReference>
<dbReference type="OrthoDB" id="6336411at2"/>
<organism evidence="12 13">
    <name type="scientific">Azotobacter vinelandii (strain DJ / ATCC BAA-1303)</name>
    <dbReference type="NCBI Taxonomy" id="322710"/>
    <lineage>
        <taxon>Bacteria</taxon>
        <taxon>Pseudomonadati</taxon>
        <taxon>Pseudomonadota</taxon>
        <taxon>Gammaproteobacteria</taxon>
        <taxon>Pseudomonadales</taxon>
        <taxon>Pseudomonadaceae</taxon>
        <taxon>Azotobacter</taxon>
    </lineage>
</organism>
<dbReference type="Pfam" id="PF00005">
    <property type="entry name" value="ABC_tran"/>
    <property type="match status" value="1"/>
</dbReference>
<keyword evidence="8 9" id="KW-0472">Membrane</keyword>
<proteinExistence type="predicted"/>
<evidence type="ECO:0000259" key="10">
    <source>
        <dbReference type="PROSITE" id="PS50893"/>
    </source>
</evidence>
<dbReference type="InterPro" id="IPR003593">
    <property type="entry name" value="AAA+_ATPase"/>
</dbReference>
<dbReference type="PANTHER" id="PTHR24221:SF654">
    <property type="entry name" value="ATP-BINDING CASSETTE SUB-FAMILY B MEMBER 6"/>
    <property type="match status" value="1"/>
</dbReference>
<gene>
    <name evidence="12" type="ordered locus">Avin_44230</name>
</gene>
<evidence type="ECO:0000256" key="2">
    <source>
        <dbReference type="ARBA" id="ARBA00022448"/>
    </source>
</evidence>
<dbReference type="InterPro" id="IPR017871">
    <property type="entry name" value="ABC_transporter-like_CS"/>
</dbReference>
<dbReference type="PROSITE" id="PS50893">
    <property type="entry name" value="ABC_TRANSPORTER_2"/>
    <property type="match status" value="1"/>
</dbReference>
<dbReference type="SMART" id="SM00382">
    <property type="entry name" value="AAA"/>
    <property type="match status" value="1"/>
</dbReference>
<keyword evidence="3" id="KW-1003">Cell membrane</keyword>
<dbReference type="STRING" id="322710.Avin_44230"/>
<dbReference type="GO" id="GO:0005886">
    <property type="term" value="C:plasma membrane"/>
    <property type="evidence" value="ECO:0007669"/>
    <property type="project" value="UniProtKB-SubCell"/>
</dbReference>
<dbReference type="GO" id="GO:0140359">
    <property type="term" value="F:ABC-type transporter activity"/>
    <property type="evidence" value="ECO:0007669"/>
    <property type="project" value="InterPro"/>
</dbReference>
<keyword evidence="2" id="KW-0813">Transport</keyword>
<dbReference type="Pfam" id="PF00664">
    <property type="entry name" value="ABC_membrane"/>
    <property type="match status" value="1"/>
</dbReference>
<evidence type="ECO:0000256" key="5">
    <source>
        <dbReference type="ARBA" id="ARBA00022741"/>
    </source>
</evidence>
<dbReference type="EnsemblBacteria" id="ACO80544">
    <property type="protein sequence ID" value="ACO80544"/>
    <property type="gene ID" value="Avin_44230"/>
</dbReference>
<dbReference type="KEGG" id="avn:Avin_44230"/>
<dbReference type="GO" id="GO:0016887">
    <property type="term" value="F:ATP hydrolysis activity"/>
    <property type="evidence" value="ECO:0007669"/>
    <property type="project" value="InterPro"/>
</dbReference>
<dbReference type="Gene3D" id="3.40.50.300">
    <property type="entry name" value="P-loop containing nucleotide triphosphate hydrolases"/>
    <property type="match status" value="1"/>
</dbReference>
<dbReference type="PANTHER" id="PTHR24221">
    <property type="entry name" value="ATP-BINDING CASSETTE SUB-FAMILY B"/>
    <property type="match status" value="1"/>
</dbReference>
<protein>
    <submittedName>
        <fullName evidence="12">ABC transporter protein</fullName>
    </submittedName>
</protein>
<feature type="transmembrane region" description="Helical" evidence="9">
    <location>
        <begin position="282"/>
        <end position="301"/>
    </location>
</feature>
<dbReference type="Proteomes" id="UP000002424">
    <property type="component" value="Chromosome"/>
</dbReference>
<evidence type="ECO:0000256" key="7">
    <source>
        <dbReference type="ARBA" id="ARBA00022989"/>
    </source>
</evidence>